<name>A0ABD2XKJ0_9HYME</name>
<keyword evidence="3" id="KW-1185">Reference proteome</keyword>
<dbReference type="AlphaFoldDB" id="A0ABD2XKJ0"/>
<reference evidence="2 3" key="1">
    <citation type="journal article" date="2024" name="bioRxiv">
        <title>A reference genome for Trichogramma kaykai: A tiny desert-dwelling parasitoid wasp with competing sex-ratio distorters.</title>
        <authorList>
            <person name="Culotta J."/>
            <person name="Lindsey A.R."/>
        </authorList>
    </citation>
    <scope>NUCLEOTIDE SEQUENCE [LARGE SCALE GENOMIC DNA]</scope>
    <source>
        <strain evidence="2 3">KSX58</strain>
    </source>
</reference>
<feature type="signal peptide" evidence="1">
    <location>
        <begin position="1"/>
        <end position="28"/>
    </location>
</feature>
<dbReference type="EMBL" id="JBJJXI010000021">
    <property type="protein sequence ID" value="KAL3405312.1"/>
    <property type="molecule type" value="Genomic_DNA"/>
</dbReference>
<evidence type="ECO:0000313" key="3">
    <source>
        <dbReference type="Proteomes" id="UP001627154"/>
    </source>
</evidence>
<comment type="caution">
    <text evidence="2">The sequence shown here is derived from an EMBL/GenBank/DDBJ whole genome shotgun (WGS) entry which is preliminary data.</text>
</comment>
<protein>
    <submittedName>
        <fullName evidence="2">Uncharacterized protein</fullName>
    </submittedName>
</protein>
<sequence>MALIKSINLTLVFIVVFSTFSGPRDVQASQQMTDFVQSIPEDERNTFLAYSIGLEILRKHLEKFNKTNEVDKYGNAWRETAKELLKRDDVPVNFASEAVNYVQTHLVLDSDEYKNLIYTSERYAKEIQKHIIPNHDNISETCCPF</sequence>
<organism evidence="2 3">
    <name type="scientific">Trichogramma kaykai</name>
    <dbReference type="NCBI Taxonomy" id="54128"/>
    <lineage>
        <taxon>Eukaryota</taxon>
        <taxon>Metazoa</taxon>
        <taxon>Ecdysozoa</taxon>
        <taxon>Arthropoda</taxon>
        <taxon>Hexapoda</taxon>
        <taxon>Insecta</taxon>
        <taxon>Pterygota</taxon>
        <taxon>Neoptera</taxon>
        <taxon>Endopterygota</taxon>
        <taxon>Hymenoptera</taxon>
        <taxon>Apocrita</taxon>
        <taxon>Proctotrupomorpha</taxon>
        <taxon>Chalcidoidea</taxon>
        <taxon>Trichogrammatidae</taxon>
        <taxon>Trichogramma</taxon>
    </lineage>
</organism>
<gene>
    <name evidence="2" type="ORF">TKK_002341</name>
</gene>
<feature type="chain" id="PRO_5044756563" evidence="1">
    <location>
        <begin position="29"/>
        <end position="145"/>
    </location>
</feature>
<evidence type="ECO:0000256" key="1">
    <source>
        <dbReference type="SAM" id="SignalP"/>
    </source>
</evidence>
<dbReference type="Proteomes" id="UP001627154">
    <property type="component" value="Unassembled WGS sequence"/>
</dbReference>
<evidence type="ECO:0000313" key="2">
    <source>
        <dbReference type="EMBL" id="KAL3405312.1"/>
    </source>
</evidence>
<accession>A0ABD2XKJ0</accession>
<keyword evidence="1" id="KW-0732">Signal</keyword>
<proteinExistence type="predicted"/>